<keyword evidence="3 4" id="KW-0472">Membrane</keyword>
<comment type="caution">
    <text evidence="6">The sequence shown here is derived from an EMBL/GenBank/DDBJ whole genome shotgun (WGS) entry which is preliminary data.</text>
</comment>
<dbReference type="Gene3D" id="3.30.10.20">
    <property type="match status" value="1"/>
</dbReference>
<comment type="similarity">
    <text evidence="2">Belongs to the transpeptidase family.</text>
</comment>
<organism evidence="6 7">
    <name type="scientific">Clostridium tertium</name>
    <dbReference type="NCBI Taxonomy" id="1559"/>
    <lineage>
        <taxon>Bacteria</taxon>
        <taxon>Bacillati</taxon>
        <taxon>Bacillota</taxon>
        <taxon>Clostridia</taxon>
        <taxon>Eubacteriales</taxon>
        <taxon>Clostridiaceae</taxon>
        <taxon>Clostridium</taxon>
    </lineage>
</organism>
<dbReference type="InterPro" id="IPR005311">
    <property type="entry name" value="PBP_dimer"/>
</dbReference>
<dbReference type="InterPro" id="IPR050515">
    <property type="entry name" value="Beta-lactam/transpept"/>
</dbReference>
<comment type="subcellular location">
    <subcellularLocation>
        <location evidence="1">Membrane</location>
    </subcellularLocation>
</comment>
<proteinExistence type="inferred from homology"/>
<evidence type="ECO:0000313" key="6">
    <source>
        <dbReference type="EMBL" id="MDC4241125.1"/>
    </source>
</evidence>
<dbReference type="SUPFAM" id="SSF56519">
    <property type="entry name" value="Penicillin binding protein dimerisation domain"/>
    <property type="match status" value="1"/>
</dbReference>
<gene>
    <name evidence="6" type="ORF">NE398_13235</name>
</gene>
<evidence type="ECO:0000256" key="1">
    <source>
        <dbReference type="ARBA" id="ARBA00004370"/>
    </source>
</evidence>
<dbReference type="PANTHER" id="PTHR30627">
    <property type="entry name" value="PEPTIDOGLYCAN D,D-TRANSPEPTIDASE"/>
    <property type="match status" value="1"/>
</dbReference>
<dbReference type="InterPro" id="IPR012338">
    <property type="entry name" value="Beta-lactam/transpept-like"/>
</dbReference>
<keyword evidence="4" id="KW-1133">Transmembrane helix</keyword>
<sequence>MNNRKKSTKRNNDKFKKIYTRERALYSSISICLIFLLLIGRLTYIMIYKNKEYKHMAQGQWNSQVSVEARRGDIKDRNGSILATSIDVYRVDLDLEAIQVHLEEKDTTIEKVAQDLANASGLSIGEVKQKLNTVDENGAKIRNSTLVTGIEKEVADKIKALNIYGVIISINPKRYYPNNNFLAHVLGSVNSDNTGLNGVELQYDSELTGIAGYKIAEVDGSLKELPFQTVKYTSPIDGKDVMLTIDENIQLMAERAAQKAYDDNKAKEVSIIVMNPNNGEILAMVNKPDFNPNDPYGEYEDFEGENDFEKLQNMFRNSSISNTFEPGSTFKNITMVAAIEEGVAHENDTFYCDGGVKFGSTTIKCWNTAGHGTQTLPEILQNSCNVGFMELGSRLGSAKLKEYIDKFGFGKLTKIDLPGESEGIVKSVSDMSEMDLATIAFGQTNTVNSIQLMRAFNAIANGGKLIQPHIMKEVMHEADNGTKVIDEQFKPAVEENVISEETTAVLRDYLERTINQGQEIGSFMGKERRVGAKTGTAQKVDPILGGYSADKYIASVVALYPVENPQVTIFIKVEDPSAGQYYGGPVTTPVLKSLLSEMFTYMDSQVYTERYAEKRKIVVPELRGKSVDEATKILEANKLNINLEGNGSKVTNMEPYPGSLVEENAIISVNLSDSKSDANKLIMPNLKGKTLEEATDILNKLQITFKANGTGIVDSQDVIAGKLIEKGTKVKLDLK</sequence>
<name>A0A9X3XKN1_9CLOT</name>
<dbReference type="SUPFAM" id="SSF54184">
    <property type="entry name" value="Penicillin-binding protein 2x (pbp-2x), c-terminal domain"/>
    <property type="match status" value="2"/>
</dbReference>
<dbReference type="InterPro" id="IPR001460">
    <property type="entry name" value="PCN-bd_Tpept"/>
</dbReference>
<dbReference type="EMBL" id="JAMRYU010000013">
    <property type="protein sequence ID" value="MDC4241125.1"/>
    <property type="molecule type" value="Genomic_DNA"/>
</dbReference>
<dbReference type="Gene3D" id="3.90.1310.10">
    <property type="entry name" value="Penicillin-binding protein 2a (Domain 2)"/>
    <property type="match status" value="1"/>
</dbReference>
<dbReference type="RefSeq" id="WP_272470465.1">
    <property type="nucleotide sequence ID" value="NZ_JAMRYU010000013.1"/>
</dbReference>
<dbReference type="GO" id="GO:0008658">
    <property type="term" value="F:penicillin binding"/>
    <property type="evidence" value="ECO:0007669"/>
    <property type="project" value="InterPro"/>
</dbReference>
<feature type="domain" description="PASTA" evidence="5">
    <location>
        <begin position="677"/>
        <end position="735"/>
    </location>
</feature>
<dbReference type="SUPFAM" id="SSF56601">
    <property type="entry name" value="beta-lactamase/transpeptidase-like"/>
    <property type="match status" value="1"/>
</dbReference>
<reference evidence="6" key="1">
    <citation type="submission" date="2022-05" db="EMBL/GenBank/DDBJ databases">
        <title>Draft genome sequence of Clostridium tertium strain CP3 isolated from Peru.</title>
        <authorList>
            <person name="Hurtado R."/>
            <person name="Lima L."/>
            <person name="Sousa T."/>
            <person name="Jaiswal A.K."/>
            <person name="Tiwari S."/>
            <person name="Maturrano L."/>
            <person name="Brenig B."/>
            <person name="Azevedo V."/>
        </authorList>
    </citation>
    <scope>NUCLEOTIDE SEQUENCE</scope>
    <source>
        <strain evidence="6">CP3</strain>
    </source>
</reference>
<feature type="transmembrane region" description="Helical" evidence="4">
    <location>
        <begin position="24"/>
        <end position="47"/>
    </location>
</feature>
<evidence type="ECO:0000259" key="5">
    <source>
        <dbReference type="PROSITE" id="PS51178"/>
    </source>
</evidence>
<keyword evidence="7" id="KW-1185">Reference proteome</keyword>
<evidence type="ECO:0000256" key="2">
    <source>
        <dbReference type="ARBA" id="ARBA00007171"/>
    </source>
</evidence>
<protein>
    <submittedName>
        <fullName evidence="6">Stage V sporulation protein D</fullName>
    </submittedName>
</protein>
<evidence type="ECO:0000256" key="3">
    <source>
        <dbReference type="ARBA" id="ARBA00023136"/>
    </source>
</evidence>
<dbReference type="CDD" id="cd06576">
    <property type="entry name" value="PASTA_Pbp2x-like_1"/>
    <property type="match status" value="1"/>
</dbReference>
<dbReference type="Pfam" id="PF03717">
    <property type="entry name" value="PBP_dimer"/>
    <property type="match status" value="1"/>
</dbReference>
<dbReference type="PANTHER" id="PTHR30627:SF1">
    <property type="entry name" value="PEPTIDOGLYCAN D,D-TRANSPEPTIDASE FTSI"/>
    <property type="match status" value="1"/>
</dbReference>
<dbReference type="InterPro" id="IPR036138">
    <property type="entry name" value="PBP_dimer_sf"/>
</dbReference>
<keyword evidence="4" id="KW-0812">Transmembrane</keyword>
<feature type="domain" description="PASTA" evidence="5">
    <location>
        <begin position="613"/>
        <end position="673"/>
    </location>
</feature>
<dbReference type="Pfam" id="PF03793">
    <property type="entry name" value="PASTA"/>
    <property type="match status" value="2"/>
</dbReference>
<dbReference type="InterPro" id="IPR005543">
    <property type="entry name" value="PASTA_dom"/>
</dbReference>
<dbReference type="SMART" id="SM00740">
    <property type="entry name" value="PASTA"/>
    <property type="match status" value="2"/>
</dbReference>
<dbReference type="GO" id="GO:0005886">
    <property type="term" value="C:plasma membrane"/>
    <property type="evidence" value="ECO:0007669"/>
    <property type="project" value="TreeGrafter"/>
</dbReference>
<dbReference type="Gene3D" id="3.40.710.10">
    <property type="entry name" value="DD-peptidase/beta-lactamase superfamily"/>
    <property type="match status" value="1"/>
</dbReference>
<dbReference type="InterPro" id="IPR011927">
    <property type="entry name" value="SpoVD_pbp"/>
</dbReference>
<dbReference type="PROSITE" id="PS51178">
    <property type="entry name" value="PASTA"/>
    <property type="match status" value="2"/>
</dbReference>
<evidence type="ECO:0000313" key="7">
    <source>
        <dbReference type="Proteomes" id="UP001141183"/>
    </source>
</evidence>
<evidence type="ECO:0000256" key="4">
    <source>
        <dbReference type="SAM" id="Phobius"/>
    </source>
</evidence>
<dbReference type="Pfam" id="PF00905">
    <property type="entry name" value="Transpeptidase"/>
    <property type="match status" value="1"/>
</dbReference>
<dbReference type="AlphaFoldDB" id="A0A9X3XKN1"/>
<accession>A0A9X3XKN1</accession>
<dbReference type="Proteomes" id="UP001141183">
    <property type="component" value="Unassembled WGS sequence"/>
</dbReference>
<dbReference type="CDD" id="cd06575">
    <property type="entry name" value="PASTA_Pbp2x-like_2"/>
    <property type="match status" value="1"/>
</dbReference>
<dbReference type="NCBIfam" id="TIGR02214">
    <property type="entry name" value="spoVD_pbp"/>
    <property type="match status" value="1"/>
</dbReference>
<dbReference type="GO" id="GO:0071555">
    <property type="term" value="P:cell wall organization"/>
    <property type="evidence" value="ECO:0007669"/>
    <property type="project" value="TreeGrafter"/>
</dbReference>